<evidence type="ECO:0000313" key="12">
    <source>
        <dbReference type="Proteomes" id="UP000318582"/>
    </source>
</evidence>
<dbReference type="SUPFAM" id="SSF49899">
    <property type="entry name" value="Concanavalin A-like lectins/glucanases"/>
    <property type="match status" value="1"/>
</dbReference>
<protein>
    <recommendedName>
        <fullName evidence="13">Calreticulin</fullName>
    </recommendedName>
</protein>
<dbReference type="PANTHER" id="PTHR11073:SF2">
    <property type="entry name" value="CALRETICULIN"/>
    <property type="match status" value="1"/>
</dbReference>
<evidence type="ECO:0000256" key="4">
    <source>
        <dbReference type="ARBA" id="ARBA00022734"/>
    </source>
</evidence>
<evidence type="ECO:0000256" key="7">
    <source>
        <dbReference type="ARBA" id="ARBA00022837"/>
    </source>
</evidence>
<dbReference type="InterPro" id="IPR013320">
    <property type="entry name" value="ConA-like_dom_sf"/>
</dbReference>
<evidence type="ECO:0008006" key="13">
    <source>
        <dbReference type="Google" id="ProtNLM"/>
    </source>
</evidence>
<dbReference type="GO" id="GO:0005509">
    <property type="term" value="F:calcium ion binding"/>
    <property type="evidence" value="ECO:0007669"/>
    <property type="project" value="InterPro"/>
</dbReference>
<keyword evidence="7" id="KW-0106">Calcium</keyword>
<feature type="region of interest" description="Disordered" evidence="10">
    <location>
        <begin position="265"/>
        <end position="289"/>
    </location>
</feature>
<evidence type="ECO:0000256" key="2">
    <source>
        <dbReference type="ARBA" id="ARBA00010983"/>
    </source>
</evidence>
<feature type="region of interest" description="Disordered" evidence="10">
    <location>
        <begin position="110"/>
        <end position="156"/>
    </location>
</feature>
<dbReference type="GO" id="GO:0030246">
    <property type="term" value="F:carbohydrate binding"/>
    <property type="evidence" value="ECO:0007669"/>
    <property type="project" value="UniProtKB-KW"/>
</dbReference>
<dbReference type="Pfam" id="PF00262">
    <property type="entry name" value="Calreticulin"/>
    <property type="match status" value="2"/>
</dbReference>
<evidence type="ECO:0000256" key="9">
    <source>
        <dbReference type="RuleBase" id="RU362126"/>
    </source>
</evidence>
<keyword evidence="8 9" id="KW-0143">Chaperone</keyword>
<keyword evidence="6" id="KW-0862">Zinc</keyword>
<dbReference type="STRING" id="109895.A0A507E326"/>
<comment type="similarity">
    <text evidence="2 9">Belongs to the calreticulin family.</text>
</comment>
<dbReference type="SUPFAM" id="SSF63887">
    <property type="entry name" value="P-domain of calnexin/calreticulin"/>
    <property type="match status" value="1"/>
</dbReference>
<reference evidence="11 12" key="1">
    <citation type="journal article" date="2019" name="Sci. Rep.">
        <title>Comparative genomics of chytrid fungi reveal insights into the obligate biotrophic and pathogenic lifestyle of Synchytrium endobioticum.</title>
        <authorList>
            <person name="van de Vossenberg B.T.L.H."/>
            <person name="Warris S."/>
            <person name="Nguyen H.D.T."/>
            <person name="van Gent-Pelzer M.P.E."/>
            <person name="Joly D.L."/>
            <person name="van de Geest H.C."/>
            <person name="Bonants P.J.M."/>
            <person name="Smith D.S."/>
            <person name="Levesque C.A."/>
            <person name="van der Lee T.A.J."/>
        </authorList>
    </citation>
    <scope>NUCLEOTIDE SEQUENCE [LARGE SCALE GENOMIC DNA]</scope>
    <source>
        <strain evidence="11 12">CBS 809.83</strain>
    </source>
</reference>
<comment type="caution">
    <text evidence="11">The sequence shown here is derived from an EMBL/GenBank/DDBJ whole genome shotgun (WGS) entry which is preliminary data.</text>
</comment>
<proteinExistence type="inferred from homology"/>
<feature type="compositionally biased region" description="Basic and acidic residues" evidence="10">
    <location>
        <begin position="110"/>
        <end position="136"/>
    </location>
</feature>
<dbReference type="InterPro" id="IPR009033">
    <property type="entry name" value="Calreticulin/calnexin_P_dom_sf"/>
</dbReference>
<dbReference type="PROSITE" id="PS00804">
    <property type="entry name" value="CALRETICULIN_2"/>
    <property type="match status" value="1"/>
</dbReference>
<dbReference type="PRINTS" id="PR00626">
    <property type="entry name" value="CALRETICULIN"/>
</dbReference>
<evidence type="ECO:0000256" key="10">
    <source>
        <dbReference type="SAM" id="MobiDB-lite"/>
    </source>
</evidence>
<sequence>MQILPPGIDARKFNGHVPSLSHNCLNVYHQPYNIMFGPDICGPNQKVHVIMNYKGKNRLMKAAIQPPLDQLSRECAILELYSTYNVLIDIELEINGSLFEDFDFFPPKEIPDPKIKKPEDWDERETIPDATDKMPGDWENGPEETPDPDDPPPSYWDKAVDGEWYRSLVPEPAPHQTSLEHQQIPNPKYNGKWVHPEIDNPEYVFDTDVYVYTSAHVGLDLWRVTSGSLFDDILFTDDVDEAKAYALETFVKGQVPEWKAKERLEEADRERIRKQKEAAEGKSGGHEEL</sequence>
<comment type="subcellular location">
    <subcellularLocation>
        <location evidence="1">Endoplasmic reticulum</location>
    </subcellularLocation>
</comment>
<evidence type="ECO:0000313" key="11">
    <source>
        <dbReference type="EMBL" id="TPX57725.1"/>
    </source>
</evidence>
<gene>
    <name evidence="11" type="ORF">PhCBS80983_g03654</name>
</gene>
<keyword evidence="12" id="KW-1185">Reference proteome</keyword>
<accession>A0A507E326</accession>
<dbReference type="AlphaFoldDB" id="A0A507E326"/>
<keyword evidence="3" id="KW-0479">Metal-binding</keyword>
<name>A0A507E326_9FUNG</name>
<dbReference type="InterPro" id="IPR018124">
    <property type="entry name" value="Calret/calnex_CS"/>
</dbReference>
<evidence type="ECO:0000256" key="3">
    <source>
        <dbReference type="ARBA" id="ARBA00022723"/>
    </source>
</evidence>
<organism evidence="11 12">
    <name type="scientific">Powellomyces hirtus</name>
    <dbReference type="NCBI Taxonomy" id="109895"/>
    <lineage>
        <taxon>Eukaryota</taxon>
        <taxon>Fungi</taxon>
        <taxon>Fungi incertae sedis</taxon>
        <taxon>Chytridiomycota</taxon>
        <taxon>Chytridiomycota incertae sedis</taxon>
        <taxon>Chytridiomycetes</taxon>
        <taxon>Spizellomycetales</taxon>
        <taxon>Powellomycetaceae</taxon>
        <taxon>Powellomyces</taxon>
    </lineage>
</organism>
<dbReference type="EMBL" id="QEAQ01000048">
    <property type="protein sequence ID" value="TPX57725.1"/>
    <property type="molecule type" value="Genomic_DNA"/>
</dbReference>
<dbReference type="GO" id="GO:0006457">
    <property type="term" value="P:protein folding"/>
    <property type="evidence" value="ECO:0007669"/>
    <property type="project" value="InterPro"/>
</dbReference>
<dbReference type="GO" id="GO:0005789">
    <property type="term" value="C:endoplasmic reticulum membrane"/>
    <property type="evidence" value="ECO:0007669"/>
    <property type="project" value="TreeGrafter"/>
</dbReference>
<evidence type="ECO:0000256" key="6">
    <source>
        <dbReference type="ARBA" id="ARBA00022833"/>
    </source>
</evidence>
<dbReference type="GO" id="GO:0051082">
    <property type="term" value="F:unfolded protein binding"/>
    <property type="evidence" value="ECO:0007669"/>
    <property type="project" value="InterPro"/>
</dbReference>
<evidence type="ECO:0000256" key="5">
    <source>
        <dbReference type="ARBA" id="ARBA00022824"/>
    </source>
</evidence>
<dbReference type="PANTHER" id="PTHR11073">
    <property type="entry name" value="CALRETICULIN AND CALNEXIN"/>
    <property type="match status" value="1"/>
</dbReference>
<dbReference type="GO" id="GO:0036503">
    <property type="term" value="P:ERAD pathway"/>
    <property type="evidence" value="ECO:0007669"/>
    <property type="project" value="TreeGrafter"/>
</dbReference>
<dbReference type="Gene3D" id="2.10.250.10">
    <property type="entry name" value="Calreticulin/calnexin, P domain"/>
    <property type="match status" value="1"/>
</dbReference>
<dbReference type="InterPro" id="IPR001580">
    <property type="entry name" value="Calret/calnex"/>
</dbReference>
<evidence type="ECO:0000256" key="1">
    <source>
        <dbReference type="ARBA" id="ARBA00004240"/>
    </source>
</evidence>
<feature type="compositionally biased region" description="Acidic residues" evidence="10">
    <location>
        <begin position="140"/>
        <end position="150"/>
    </location>
</feature>
<keyword evidence="5 9" id="KW-0256">Endoplasmic reticulum</keyword>
<dbReference type="Proteomes" id="UP000318582">
    <property type="component" value="Unassembled WGS sequence"/>
</dbReference>
<evidence type="ECO:0000256" key="8">
    <source>
        <dbReference type="ARBA" id="ARBA00023186"/>
    </source>
</evidence>
<keyword evidence="4" id="KW-0430">Lectin</keyword>
<dbReference type="Gene3D" id="2.60.120.200">
    <property type="match status" value="1"/>
</dbReference>